<keyword evidence="3" id="KW-1133">Transmembrane helix</keyword>
<keyword evidence="6" id="KW-1185">Reference proteome</keyword>
<dbReference type="AlphaFoldDB" id="A0A7R9QWN7"/>
<proteinExistence type="predicted"/>
<evidence type="ECO:0000256" key="1">
    <source>
        <dbReference type="ARBA" id="ARBA00022729"/>
    </source>
</evidence>
<dbReference type="Proteomes" id="UP000728032">
    <property type="component" value="Unassembled WGS sequence"/>
</dbReference>
<dbReference type="GO" id="GO:0032222">
    <property type="term" value="P:regulation of synaptic transmission, cholinergic"/>
    <property type="evidence" value="ECO:0007669"/>
    <property type="project" value="InterPro"/>
</dbReference>
<evidence type="ECO:0000256" key="3">
    <source>
        <dbReference type="SAM" id="Phobius"/>
    </source>
</evidence>
<dbReference type="EMBL" id="OC932644">
    <property type="protein sequence ID" value="CAD7659591.1"/>
    <property type="molecule type" value="Genomic_DNA"/>
</dbReference>
<keyword evidence="3" id="KW-0472">Membrane</keyword>
<dbReference type="EMBL" id="CAJPVJ010017819">
    <property type="protein sequence ID" value="CAG2176753.1"/>
    <property type="molecule type" value="Genomic_DNA"/>
</dbReference>
<dbReference type="InterPro" id="IPR050975">
    <property type="entry name" value="Sleep_regulator"/>
</dbReference>
<dbReference type="PANTHER" id="PTHR33562:SF2">
    <property type="entry name" value="PROTEIN QUIVER"/>
    <property type="match status" value="1"/>
</dbReference>
<evidence type="ECO:0000313" key="6">
    <source>
        <dbReference type="Proteomes" id="UP000728032"/>
    </source>
</evidence>
<organism evidence="5">
    <name type="scientific">Oppiella nova</name>
    <dbReference type="NCBI Taxonomy" id="334625"/>
    <lineage>
        <taxon>Eukaryota</taxon>
        <taxon>Metazoa</taxon>
        <taxon>Ecdysozoa</taxon>
        <taxon>Arthropoda</taxon>
        <taxon>Chelicerata</taxon>
        <taxon>Arachnida</taxon>
        <taxon>Acari</taxon>
        <taxon>Acariformes</taxon>
        <taxon>Sarcoptiformes</taxon>
        <taxon>Oribatida</taxon>
        <taxon>Brachypylina</taxon>
        <taxon>Oppioidea</taxon>
        <taxon>Oppiidae</taxon>
        <taxon>Oppiella</taxon>
    </lineage>
</organism>
<accession>A0A7R9QWN7</accession>
<dbReference type="CDD" id="cd23592">
    <property type="entry name" value="TFP_LU_ECD_Crok"/>
    <property type="match status" value="1"/>
</dbReference>
<feature type="chain" id="PRO_5035593202" description="Protein sleepless" evidence="4">
    <location>
        <begin position="29"/>
        <end position="204"/>
    </location>
</feature>
<keyword evidence="1 4" id="KW-0732">Signal</keyword>
<feature type="signal peptide" evidence="4">
    <location>
        <begin position="1"/>
        <end position="28"/>
    </location>
</feature>
<gene>
    <name evidence="5" type="ORF">ONB1V03_LOCUS16186</name>
</gene>
<keyword evidence="3" id="KW-0812">Transmembrane</keyword>
<dbReference type="InterPro" id="IPR031424">
    <property type="entry name" value="QVR-like"/>
</dbReference>
<dbReference type="OrthoDB" id="6110560at2759"/>
<evidence type="ECO:0000313" key="5">
    <source>
        <dbReference type="EMBL" id="CAD7659591.1"/>
    </source>
</evidence>
<evidence type="ECO:0000256" key="4">
    <source>
        <dbReference type="SAM" id="SignalP"/>
    </source>
</evidence>
<name>A0A7R9QWN7_9ACAR</name>
<evidence type="ECO:0008006" key="7">
    <source>
        <dbReference type="Google" id="ProtNLM"/>
    </source>
</evidence>
<feature type="transmembrane region" description="Helical" evidence="3">
    <location>
        <begin position="181"/>
        <end position="203"/>
    </location>
</feature>
<dbReference type="GO" id="GO:0030431">
    <property type="term" value="P:sleep"/>
    <property type="evidence" value="ECO:0007669"/>
    <property type="project" value="InterPro"/>
</dbReference>
<evidence type="ECO:0000256" key="2">
    <source>
        <dbReference type="ARBA" id="ARBA00023180"/>
    </source>
</evidence>
<dbReference type="PANTHER" id="PTHR33562">
    <property type="entry name" value="ATILLA, ISOFORM B-RELATED-RELATED"/>
    <property type="match status" value="1"/>
</dbReference>
<keyword evidence="2" id="KW-0325">Glycoprotein</keyword>
<dbReference type="Pfam" id="PF17064">
    <property type="entry name" value="QVR"/>
    <property type="match status" value="1"/>
</dbReference>
<protein>
    <recommendedName>
        <fullName evidence="7">Protein sleepless</fullName>
    </recommendedName>
</protein>
<reference evidence="5" key="1">
    <citation type="submission" date="2020-11" db="EMBL/GenBank/DDBJ databases">
        <authorList>
            <person name="Tran Van P."/>
        </authorList>
    </citation>
    <scope>NUCLEOTIDE SEQUENCE</scope>
</reference>
<sequence length="204" mass="23229">MKHNIPSHKCLTITTIVCLIYLISPVLSIKCWVCHSDADPKCADPFDNSTLPIKDCREVKYSHLTLVDPYEDLKYDYERKHPQVPGYRPVQPRPPPRLLEATMCRKIRQKIHGNWRTIRSCAFLGSPGEGTGNEHNCLYRQGMKYLSYPSISHFIQLLHLGTHDIYTEFCTCNSKDGCNTGALHIATPLIISAFIIISTLILIF</sequence>